<dbReference type="Proteomes" id="UP000784294">
    <property type="component" value="Unassembled WGS sequence"/>
</dbReference>
<proteinExistence type="predicted"/>
<comment type="caution">
    <text evidence="1">The sequence shown here is derived from an EMBL/GenBank/DDBJ whole genome shotgun (WGS) entry which is preliminary data.</text>
</comment>
<gene>
    <name evidence="1" type="ORF">PXEA_LOCUS6045</name>
</gene>
<protein>
    <submittedName>
        <fullName evidence="1">Uncharacterized protein</fullName>
    </submittedName>
</protein>
<keyword evidence="2" id="KW-1185">Reference proteome</keyword>
<dbReference type="AlphaFoldDB" id="A0A3S5CDP3"/>
<evidence type="ECO:0000313" key="1">
    <source>
        <dbReference type="EMBL" id="VEL12605.1"/>
    </source>
</evidence>
<sequence length="364" mass="40295">MYAKRDFCFHARLRRCWSTALSFFQRRQQADYYHRAFRAYLQQVFSLHDLSSTQSSLSLGLPQAQSVSQNALSPIGIGFQSGDHSSITSQWSEMHGSGFLMLPPTLWTPAVPLRLDLPGGQPGYYWPTMGELSRALQLHPELVFSGIPTTPASMLGLYPSSSIDPARPHVLLVPACPICSGEPQPLIRKRSSSVATEEFYSVIRPCSQKSTGTGIEEALCPQFVCPQCRYSFYLHSRHNAYSLSASKDGPSAPQPPSQSTHFDGQVICSVCRLLVRGLVVLCPDCYHGGHPEHLAVWFARPEFRKQIADRNCQDGPAGFIRPGPACPCLTCDCTCPQLFVSSSDLSTQEHCIWNDRKIDLEIGA</sequence>
<accession>A0A3S5CDP3</accession>
<dbReference type="EMBL" id="CAAALY010015268">
    <property type="protein sequence ID" value="VEL12605.1"/>
    <property type="molecule type" value="Genomic_DNA"/>
</dbReference>
<organism evidence="1 2">
    <name type="scientific">Protopolystoma xenopodis</name>
    <dbReference type="NCBI Taxonomy" id="117903"/>
    <lineage>
        <taxon>Eukaryota</taxon>
        <taxon>Metazoa</taxon>
        <taxon>Spiralia</taxon>
        <taxon>Lophotrochozoa</taxon>
        <taxon>Platyhelminthes</taxon>
        <taxon>Monogenea</taxon>
        <taxon>Polyopisthocotylea</taxon>
        <taxon>Polystomatidea</taxon>
        <taxon>Polystomatidae</taxon>
        <taxon>Protopolystoma</taxon>
    </lineage>
</organism>
<name>A0A3S5CDP3_9PLAT</name>
<reference evidence="1" key="1">
    <citation type="submission" date="2018-11" db="EMBL/GenBank/DDBJ databases">
        <authorList>
            <consortium name="Pathogen Informatics"/>
        </authorList>
    </citation>
    <scope>NUCLEOTIDE SEQUENCE</scope>
</reference>
<evidence type="ECO:0000313" key="2">
    <source>
        <dbReference type="Proteomes" id="UP000784294"/>
    </source>
</evidence>